<dbReference type="AlphaFoldDB" id="A0A418YAB8"/>
<dbReference type="Pfam" id="PF21185">
    <property type="entry name" value="RecD_N"/>
    <property type="match status" value="1"/>
</dbReference>
<keyword evidence="4 11" id="KW-0378">Hydrolase</keyword>
<evidence type="ECO:0000259" key="13">
    <source>
        <dbReference type="Pfam" id="PF21185"/>
    </source>
</evidence>
<dbReference type="Gene3D" id="1.10.10.1020">
    <property type="entry name" value="RecBCD complex, subunit RecD, N-terminal domain"/>
    <property type="match status" value="1"/>
</dbReference>
<keyword evidence="5 11" id="KW-0347">Helicase</keyword>
<dbReference type="CDD" id="cd17933">
    <property type="entry name" value="DEXSc_RecD-like"/>
    <property type="match status" value="1"/>
</dbReference>
<evidence type="ECO:0000256" key="5">
    <source>
        <dbReference type="ARBA" id="ARBA00022806"/>
    </source>
</evidence>
<protein>
    <recommendedName>
        <fullName evidence="11">RecBCD enzyme subunit RecD</fullName>
        <ecNumber evidence="11">5.6.2.3</ecNumber>
    </recommendedName>
    <alternativeName>
        <fullName evidence="11">DNA 5'-3' helicase subunit RecD</fullName>
    </alternativeName>
    <alternativeName>
        <fullName evidence="11">Exonuclease V subunit RecD</fullName>
        <shortName evidence="11">ExoV subunit RecD</shortName>
    </alternativeName>
    <alternativeName>
        <fullName evidence="11">Helicase/nuclease RecBCD subunit RecD</fullName>
    </alternativeName>
</protein>
<dbReference type="InterPro" id="IPR041851">
    <property type="entry name" value="RecD_N_sf"/>
</dbReference>
<evidence type="ECO:0000256" key="11">
    <source>
        <dbReference type="HAMAP-Rule" id="MF_01487"/>
    </source>
</evidence>
<dbReference type="Pfam" id="PF13245">
    <property type="entry name" value="AAA_19"/>
    <property type="match status" value="1"/>
</dbReference>
<gene>
    <name evidence="11 14" type="primary">recD</name>
    <name evidence="14" type="ORF">D1Z90_18095</name>
</gene>
<dbReference type="GO" id="GO:0016887">
    <property type="term" value="F:ATP hydrolysis activity"/>
    <property type="evidence" value="ECO:0007669"/>
    <property type="project" value="RHEA"/>
</dbReference>
<proteinExistence type="inferred from homology"/>
<dbReference type="FunFam" id="3.40.50.300:FF:000912">
    <property type="entry name" value="RecBCD enzyme subunit RecD"/>
    <property type="match status" value="1"/>
</dbReference>
<dbReference type="InterPro" id="IPR006344">
    <property type="entry name" value="RecD"/>
</dbReference>
<comment type="function">
    <text evidence="11">A helicase/nuclease that prepares dsDNA breaks (DSB) for recombinational DNA repair. Binds to DSBs and unwinds DNA via a highly rapid and processive ATP-dependent bidirectional helicase activity. Unwinds dsDNA until it encounters a Chi (crossover hotspot instigator) sequence from the 3' direction. Cuts ssDNA a few nucleotides 3' to the Chi site. The properties and activities of the enzyme are changed at Chi. The Chi-altered holoenzyme produces a long 3'-ssDNA overhang and facilitates RecA-binding to the ssDNA for homologous DNA recombination and repair. Holoenzyme degrades any linearized DNA that is unable to undergo homologous recombination. In the holoenzyme this subunit has ssDNA-dependent ATPase and 5'-3' helicase activity. When added to pre-assembled RecBC greatly stimulates nuclease activity and augments holoenzyme processivity. Negatively regulates the RecA-loading ability of RecBCD.</text>
</comment>
<organism evidence="14 15">
    <name type="scientific">Motilimonas pumila</name>
    <dbReference type="NCBI Taxonomy" id="2303987"/>
    <lineage>
        <taxon>Bacteria</taxon>
        <taxon>Pseudomonadati</taxon>
        <taxon>Pseudomonadota</taxon>
        <taxon>Gammaproteobacteria</taxon>
        <taxon>Alteromonadales</taxon>
        <taxon>Alteromonadales genera incertae sedis</taxon>
        <taxon>Motilimonas</taxon>
    </lineage>
</organism>
<comment type="subunit">
    <text evidence="11">Heterotrimer of RecB, RecC and RecD. All subunits contribute to DNA-binding.</text>
</comment>
<evidence type="ECO:0000313" key="15">
    <source>
        <dbReference type="Proteomes" id="UP000283255"/>
    </source>
</evidence>
<dbReference type="InterPro" id="IPR050534">
    <property type="entry name" value="Coronavir_polyprotein_1ab"/>
</dbReference>
<dbReference type="CDD" id="cd18809">
    <property type="entry name" value="SF1_C_RecD"/>
    <property type="match status" value="1"/>
</dbReference>
<evidence type="ECO:0000256" key="2">
    <source>
        <dbReference type="ARBA" id="ARBA00022741"/>
    </source>
</evidence>
<reference evidence="14 15" key="1">
    <citation type="submission" date="2018-09" db="EMBL/GenBank/DDBJ databases">
        <authorList>
            <person name="Wang F."/>
        </authorList>
    </citation>
    <scope>NUCLEOTIDE SEQUENCE [LARGE SCALE GENOMIC DNA]</scope>
    <source>
        <strain evidence="14 15">PLHSC7-2</strain>
    </source>
</reference>
<dbReference type="InterPro" id="IPR027785">
    <property type="entry name" value="UvrD-like_helicase_C"/>
</dbReference>
<dbReference type="NCBIfam" id="TIGR01447">
    <property type="entry name" value="recD"/>
    <property type="match status" value="1"/>
</dbReference>
<comment type="caution">
    <text evidence="14">The sequence shown here is derived from an EMBL/GenBank/DDBJ whole genome shotgun (WGS) entry which is preliminary data.</text>
</comment>
<dbReference type="Proteomes" id="UP000283255">
    <property type="component" value="Unassembled WGS sequence"/>
</dbReference>
<evidence type="ECO:0000256" key="7">
    <source>
        <dbReference type="ARBA" id="ARBA00022840"/>
    </source>
</evidence>
<evidence type="ECO:0000256" key="1">
    <source>
        <dbReference type="ARBA" id="ARBA00022722"/>
    </source>
</evidence>
<keyword evidence="10 11" id="KW-0413">Isomerase</keyword>
<evidence type="ECO:0000256" key="3">
    <source>
        <dbReference type="ARBA" id="ARBA00022763"/>
    </source>
</evidence>
<keyword evidence="7 11" id="KW-0067">ATP-binding</keyword>
<dbReference type="InterPro" id="IPR049550">
    <property type="entry name" value="RecD_N"/>
</dbReference>
<evidence type="ECO:0000256" key="8">
    <source>
        <dbReference type="ARBA" id="ARBA00023125"/>
    </source>
</evidence>
<dbReference type="SUPFAM" id="SSF52540">
    <property type="entry name" value="P-loop containing nucleoside triphosphate hydrolases"/>
    <property type="match status" value="2"/>
</dbReference>
<comment type="similarity">
    <text evidence="11">Belongs to the RecD family.</text>
</comment>
<dbReference type="InterPro" id="IPR027417">
    <property type="entry name" value="P-loop_NTPase"/>
</dbReference>
<keyword evidence="3 11" id="KW-0227">DNA damage</keyword>
<keyword evidence="6 11" id="KW-0269">Exonuclease</keyword>
<dbReference type="GO" id="GO:0000724">
    <property type="term" value="P:double-strand break repair via homologous recombination"/>
    <property type="evidence" value="ECO:0007669"/>
    <property type="project" value="UniProtKB-UniRule"/>
</dbReference>
<evidence type="ECO:0000256" key="4">
    <source>
        <dbReference type="ARBA" id="ARBA00022801"/>
    </source>
</evidence>
<dbReference type="Gene3D" id="3.40.50.300">
    <property type="entry name" value="P-loop containing nucleotide triphosphate hydrolases"/>
    <property type="match status" value="3"/>
</dbReference>
<name>A0A418YAB8_9GAMM</name>
<dbReference type="RefSeq" id="WP_119912205.1">
    <property type="nucleotide sequence ID" value="NZ_QZCH01000034.1"/>
</dbReference>
<dbReference type="GO" id="GO:0017116">
    <property type="term" value="F:single-stranded DNA helicase activity"/>
    <property type="evidence" value="ECO:0007669"/>
    <property type="project" value="TreeGrafter"/>
</dbReference>
<evidence type="ECO:0000256" key="6">
    <source>
        <dbReference type="ARBA" id="ARBA00022839"/>
    </source>
</evidence>
<dbReference type="GO" id="GO:0005524">
    <property type="term" value="F:ATP binding"/>
    <property type="evidence" value="ECO:0007669"/>
    <property type="project" value="UniProtKB-UniRule"/>
</dbReference>
<comment type="miscellaneous">
    <text evidence="11">In the RecBCD complex, RecB has a slow 3'-5' helicase, an exonuclease activity and loads RecA onto ssDNA, RecD has a fast 5'-3' helicase activity, while RecC stimulates the ATPase and processivity of the RecB helicase and contributes to recognition of the Chi site.</text>
</comment>
<sequence length="678" mass="74099">MLTQLKALIGPSQLRLLDYHFAQFIAQSQAHPVSVVCAALTSYELGRGNVCLDLASLDAYFAADGLLAEWSFPHEQLPEPSSWPTFLTQCHAVGEGKPLQLQRNRLYLTRYCLFEQAVAARLLQSSAPPEAESLVTLGEQLNSLFAPDWFFVARQLHADLNNPDNARAFATQYLDVVHPALVNWGEVSQCLLQAYESTDAVALLPQVMAYIPSHAQLNWQKVAAALAATSDIAIISGGPGTGKTTTVTKLLALLLMQSPREPLDIRLAAPTGKAAARLTASITAAVAGLGLAPDISERIPTQASTIHRLLGVIPGRHDFRHHQENLLHLDVLVVDEASMVDLPLMARLLAALPPHCRIILLGDKDQLASVEAGSVLGDICSFSEQGFSQQQAARLCQLTGYELTSASGVASPIADKICQLKRSYRFHQYSGIGYLANAVNHGAVKTIAPLWSQYQDIDLHALSEMATLQHMTVAGYQQYLNLLQPVHSDNADEARAMLNAFNQYQVLVALRQGPYGVEGMNEQVEDWLTQARLIQPALNITPWYPGRPIIITQNDHQAGLYNGDIGICLANKDGANRVYFELADGKVHHFLPSRLPAHQTVYAMTVHKSQGSEFNHTVMVLPDKMAPVLTRELVYTGITRAKTKLDLFSSVALLNQAIIKRTQRASGLVPRLNGAAHE</sequence>
<evidence type="ECO:0000313" key="14">
    <source>
        <dbReference type="EMBL" id="RJG39485.1"/>
    </source>
</evidence>
<evidence type="ECO:0000256" key="10">
    <source>
        <dbReference type="ARBA" id="ARBA00023235"/>
    </source>
</evidence>
<dbReference type="OrthoDB" id="9803432at2"/>
<reference evidence="14 15" key="2">
    <citation type="submission" date="2019-01" db="EMBL/GenBank/DDBJ databases">
        <title>Motilimonas pumilus sp. nov., isolated from the gut of sea cucumber (Apostichopus japonicus).</title>
        <authorList>
            <person name="Wang F.-Q."/>
            <person name="Ren L.-H."/>
            <person name="Lin Y.-W."/>
            <person name="Sun G.-H."/>
            <person name="Du Z.-J."/>
            <person name="Zhao J.-X."/>
            <person name="Liu X.-J."/>
            <person name="Liu L.-J."/>
        </authorList>
    </citation>
    <scope>NUCLEOTIDE SEQUENCE [LARGE SCALE GENOMIC DNA]</scope>
    <source>
        <strain evidence="14 15">PLHSC7-2</strain>
    </source>
</reference>
<dbReference type="GO" id="GO:0009338">
    <property type="term" value="C:exodeoxyribonuclease V complex"/>
    <property type="evidence" value="ECO:0007669"/>
    <property type="project" value="InterPro"/>
</dbReference>
<dbReference type="PANTHER" id="PTHR43788:SF6">
    <property type="entry name" value="DNA HELICASE B"/>
    <property type="match status" value="1"/>
</dbReference>
<feature type="domain" description="UvrD-like helicase C-terminal" evidence="12">
    <location>
        <begin position="601"/>
        <end position="645"/>
    </location>
</feature>
<dbReference type="PANTHER" id="PTHR43788">
    <property type="entry name" value="DNA2/NAM7 HELICASE FAMILY MEMBER"/>
    <property type="match status" value="1"/>
</dbReference>
<dbReference type="GO" id="GO:0003677">
    <property type="term" value="F:DNA binding"/>
    <property type="evidence" value="ECO:0007669"/>
    <property type="project" value="UniProtKB-UniRule"/>
</dbReference>
<evidence type="ECO:0000259" key="12">
    <source>
        <dbReference type="Pfam" id="PF13538"/>
    </source>
</evidence>
<accession>A0A418YAB8</accession>
<keyword evidence="2 11" id="KW-0547">Nucleotide-binding</keyword>
<keyword evidence="8 11" id="KW-0238">DNA-binding</keyword>
<dbReference type="Pfam" id="PF13538">
    <property type="entry name" value="UvrD_C_2"/>
    <property type="match status" value="1"/>
</dbReference>
<dbReference type="HAMAP" id="MF_01487">
    <property type="entry name" value="RecD"/>
    <property type="match status" value="1"/>
</dbReference>
<dbReference type="EC" id="5.6.2.3" evidence="11"/>
<feature type="binding site" evidence="11">
    <location>
        <begin position="237"/>
        <end position="244"/>
    </location>
    <ligand>
        <name>ATP</name>
        <dbReference type="ChEBI" id="CHEBI:30616"/>
    </ligand>
</feature>
<comment type="catalytic activity">
    <reaction evidence="11">
        <text>ATP + H2O = ADP + phosphate + H(+)</text>
        <dbReference type="Rhea" id="RHEA:13065"/>
        <dbReference type="ChEBI" id="CHEBI:15377"/>
        <dbReference type="ChEBI" id="CHEBI:15378"/>
        <dbReference type="ChEBI" id="CHEBI:30616"/>
        <dbReference type="ChEBI" id="CHEBI:43474"/>
        <dbReference type="ChEBI" id="CHEBI:456216"/>
        <dbReference type="EC" id="5.6.2.3"/>
    </reaction>
</comment>
<feature type="domain" description="RecBCD enzyme subunit RecD N-terminal" evidence="13">
    <location>
        <begin position="13"/>
        <end position="107"/>
    </location>
</feature>
<keyword evidence="9 11" id="KW-0234">DNA repair</keyword>
<evidence type="ECO:0000256" key="9">
    <source>
        <dbReference type="ARBA" id="ARBA00023204"/>
    </source>
</evidence>
<dbReference type="GO" id="GO:0043139">
    <property type="term" value="F:5'-3' DNA helicase activity"/>
    <property type="evidence" value="ECO:0007669"/>
    <property type="project" value="UniProtKB-UniRule"/>
</dbReference>
<keyword evidence="1 11" id="KW-0540">Nuclease</keyword>
<dbReference type="EMBL" id="QZCH01000034">
    <property type="protein sequence ID" value="RJG39485.1"/>
    <property type="molecule type" value="Genomic_DNA"/>
</dbReference>
<dbReference type="GO" id="GO:0008854">
    <property type="term" value="F:exodeoxyribonuclease V activity"/>
    <property type="evidence" value="ECO:0007669"/>
    <property type="project" value="InterPro"/>
</dbReference>
<keyword evidence="15" id="KW-1185">Reference proteome</keyword>